<sequence>MLEEVEPVDAPNQEEVVRVDAPYQEQDESDGSLEYDSQDSAESVDSKNIGSFTRKLLEKLEDGKLPFKKHCKFFCPWHTVKPRGGQLVNLRLGKGLGRGSWRRWNLCLLHTRMRWNLCILQTRRRWNLWMLQTRRRRNLMESDGSLEDSAESVDSRNIGSFTRKLLEKLEDGKLPFKKRGKFFCPWHTVKPRGGQLVNLRQHARELATFGTSKQIRAEHAALLQVGEGSRKRKLEEVEPVHPPNQEEVEPMDAPNQEEVILVYAPYQEQEESDASLEYDSQNSAESVDSRNIGSFTRKLLEKIEDGKLPFKKRGKFFCPWHTVKPRGGQLANLRQHARELSTSGSSKQIRADHAALLQVLGWEGSRKSKLEEVRPVPPTYQEEVEPVHPPNQEEVELVDATNQEEVVPVDAPYQEQEESDGSLELTACRNIGSFTRKLLEKLEDGKLPFKKRGKFFCPWHTVKPRGGQLVNQRQQARELSTYDTSKQIRAEHDALLQVGEGSRKRKLEEVEPVPPPYQEEVEPVHPPNQEEVEPMDAPNQEEVIPVDAPYQKQQEFDGSLEYDSQDYAESVDSRNIGSFTRKLLEKLEDGKLPFKERGKFFCPWHTMKPRGGQLVNLRQHARELSTYGTSKQIRAEPAALLQAGEGSRKRKLEEVEPVPPPYHEEVEPVHPPNQDEVEHVDAPNQDEVVPMDAPYQEQEESDGSLEYDSQDSSKSVDSRNIGSFTRKLLEKLEDGKLPFKKHGKFFCPWHTYDFRDSAESVDSRNIGSFIRKLLEKLKDGKLPFKKRGKFFCPWYTVKPRGGLVNLRQHARELSISGTSKQIRAEHAALLQHHTTSAQRETSVSHRPQLDSGGDTLQKHDI</sequence>
<feature type="region of interest" description="Disordered" evidence="1">
    <location>
        <begin position="659"/>
        <end position="678"/>
    </location>
</feature>
<name>A0AAD8U807_LOLMU</name>
<feature type="region of interest" description="Disordered" evidence="1">
    <location>
        <begin position="694"/>
        <end position="718"/>
    </location>
</feature>
<feature type="region of interest" description="Disordered" evidence="1">
    <location>
        <begin position="833"/>
        <end position="861"/>
    </location>
</feature>
<protein>
    <submittedName>
        <fullName evidence="2">Uncharacterized protein</fullName>
    </submittedName>
</protein>
<dbReference type="Proteomes" id="UP001231189">
    <property type="component" value="Unassembled WGS sequence"/>
</dbReference>
<reference evidence="2" key="1">
    <citation type="submission" date="2023-07" db="EMBL/GenBank/DDBJ databases">
        <title>A chromosome-level genome assembly of Lolium multiflorum.</title>
        <authorList>
            <person name="Chen Y."/>
            <person name="Copetti D."/>
            <person name="Kolliker R."/>
            <person name="Studer B."/>
        </authorList>
    </citation>
    <scope>NUCLEOTIDE SEQUENCE</scope>
    <source>
        <strain evidence="2">02402/16</strain>
        <tissue evidence="2">Leaf</tissue>
    </source>
</reference>
<feature type="compositionally biased region" description="Acidic residues" evidence="1">
    <location>
        <begin position="25"/>
        <end position="39"/>
    </location>
</feature>
<accession>A0AAD8U807</accession>
<gene>
    <name evidence="2" type="ORF">QYE76_015366</name>
</gene>
<keyword evidence="3" id="KW-1185">Reference proteome</keyword>
<dbReference type="AlphaFoldDB" id="A0AAD8U807"/>
<evidence type="ECO:0000313" key="2">
    <source>
        <dbReference type="EMBL" id="KAK1698669.1"/>
    </source>
</evidence>
<feature type="region of interest" description="Disordered" evidence="1">
    <location>
        <begin position="1"/>
        <end position="44"/>
    </location>
</feature>
<evidence type="ECO:0000256" key="1">
    <source>
        <dbReference type="SAM" id="MobiDB-lite"/>
    </source>
</evidence>
<organism evidence="2 3">
    <name type="scientific">Lolium multiflorum</name>
    <name type="common">Italian ryegrass</name>
    <name type="synonym">Lolium perenne subsp. multiflorum</name>
    <dbReference type="NCBI Taxonomy" id="4521"/>
    <lineage>
        <taxon>Eukaryota</taxon>
        <taxon>Viridiplantae</taxon>
        <taxon>Streptophyta</taxon>
        <taxon>Embryophyta</taxon>
        <taxon>Tracheophyta</taxon>
        <taxon>Spermatophyta</taxon>
        <taxon>Magnoliopsida</taxon>
        <taxon>Liliopsida</taxon>
        <taxon>Poales</taxon>
        <taxon>Poaceae</taxon>
        <taxon>BOP clade</taxon>
        <taxon>Pooideae</taxon>
        <taxon>Poodae</taxon>
        <taxon>Poeae</taxon>
        <taxon>Poeae Chloroplast Group 2 (Poeae type)</taxon>
        <taxon>Loliodinae</taxon>
        <taxon>Loliinae</taxon>
        <taxon>Lolium</taxon>
    </lineage>
</organism>
<feature type="region of interest" description="Disordered" evidence="1">
    <location>
        <begin position="500"/>
        <end position="524"/>
    </location>
</feature>
<proteinExistence type="predicted"/>
<comment type="caution">
    <text evidence="2">The sequence shown here is derived from an EMBL/GenBank/DDBJ whole genome shotgun (WGS) entry which is preliminary data.</text>
</comment>
<evidence type="ECO:0000313" key="3">
    <source>
        <dbReference type="Proteomes" id="UP001231189"/>
    </source>
</evidence>
<feature type="compositionally biased region" description="Polar residues" evidence="1">
    <location>
        <begin position="833"/>
        <end position="845"/>
    </location>
</feature>
<dbReference type="EMBL" id="JAUUTY010000001">
    <property type="protein sequence ID" value="KAK1698669.1"/>
    <property type="molecule type" value="Genomic_DNA"/>
</dbReference>
<feature type="compositionally biased region" description="Acidic residues" evidence="1">
    <location>
        <begin position="697"/>
        <end position="709"/>
    </location>
</feature>